<dbReference type="PANTHER" id="PTHR36510">
    <property type="entry name" value="GLUTAMATE--CYSTEINE LIGASE 2-RELATED"/>
    <property type="match status" value="1"/>
</dbReference>
<comment type="caution">
    <text evidence="7">The sequence shown here is derived from an EMBL/GenBank/DDBJ whole genome shotgun (WGS) entry which is preliminary data.</text>
</comment>
<dbReference type="PANTHER" id="PTHR36510:SF1">
    <property type="entry name" value="GLUTAMATE--CYSTEINE LIGASE 2-RELATED"/>
    <property type="match status" value="1"/>
</dbReference>
<reference evidence="8" key="1">
    <citation type="journal article" date="2019" name="Int. J. Syst. Evol. Microbiol.">
        <title>The Global Catalogue of Microorganisms (GCM) 10K type strain sequencing project: providing services to taxonomists for standard genome sequencing and annotation.</title>
        <authorList>
            <consortium name="The Broad Institute Genomics Platform"/>
            <consortium name="The Broad Institute Genome Sequencing Center for Infectious Disease"/>
            <person name="Wu L."/>
            <person name="Ma J."/>
        </authorList>
    </citation>
    <scope>NUCLEOTIDE SEQUENCE [LARGE SCALE GENOMIC DNA]</scope>
    <source>
        <strain evidence="8">XZYJ18</strain>
    </source>
</reference>
<dbReference type="NCBIfam" id="NF010041">
    <property type="entry name" value="PRK13517.1-1"/>
    <property type="match status" value="1"/>
</dbReference>
<sequence length="375" mass="39644">MSDVPPFGAEEELLLVDPATGAPRGRAGTVRDEADGDLDGEMRTEQVETATAPHHKADDLADDLRRRRQEAREAARASGVEVAGLATSPVAPDAGSEPGAVSEGRYGRIAERFGAIATSQLTSGQHVHVEVTSPEEGVGVLDRVGPWLPALRALAANSPHWRGHDTDYASYRSVVWSRWPSAGPTRVFGSLAAYDEAVEAMLATDTVLDDAMVYFDARLSRELGTVEVRVTDVALEIEDTVLVAVLARALVLTAAREHRDGGPLPTAPVEALRLAHWRASRRGLTEALVDPRTGRPAPAAEVLDALRAHVADALTDAGDHERASEGLARLRADGTGAERQRAATAGAGGDPAGAVHDAVARFLPGSRPCEYFPAP</sequence>
<protein>
    <recommendedName>
        <fullName evidence="5">Putative glutamate--cysteine ligase 2</fullName>
        <ecNumber evidence="5">6.3.2.2</ecNumber>
    </recommendedName>
    <alternativeName>
        <fullName evidence="5">Gamma-glutamylcysteine synthetase 2</fullName>
        <shortName evidence="5">GCS 2</shortName>
        <shortName evidence="5">Gamma-GCS 2</shortName>
    </alternativeName>
</protein>
<keyword evidence="2 5" id="KW-0547">Nucleotide-binding</keyword>
<evidence type="ECO:0000256" key="1">
    <source>
        <dbReference type="ARBA" id="ARBA00022598"/>
    </source>
</evidence>
<keyword evidence="8" id="KW-1185">Reference proteome</keyword>
<comment type="function">
    <text evidence="5">ATP-dependent carboxylate-amine ligase which exhibits weak glutamate--cysteine ligase activity.</text>
</comment>
<dbReference type="EC" id="6.3.2.2" evidence="5"/>
<comment type="catalytic activity">
    <reaction evidence="4 5">
        <text>L-cysteine + L-glutamate + ATP = gamma-L-glutamyl-L-cysteine + ADP + phosphate + H(+)</text>
        <dbReference type="Rhea" id="RHEA:13285"/>
        <dbReference type="ChEBI" id="CHEBI:15378"/>
        <dbReference type="ChEBI" id="CHEBI:29985"/>
        <dbReference type="ChEBI" id="CHEBI:30616"/>
        <dbReference type="ChEBI" id="CHEBI:35235"/>
        <dbReference type="ChEBI" id="CHEBI:43474"/>
        <dbReference type="ChEBI" id="CHEBI:58173"/>
        <dbReference type="ChEBI" id="CHEBI:456216"/>
        <dbReference type="EC" id="6.3.2.2"/>
    </reaction>
</comment>
<dbReference type="InterPro" id="IPR050141">
    <property type="entry name" value="GCL_type2/YbdK_subfam"/>
</dbReference>
<keyword evidence="3 5" id="KW-0067">ATP-binding</keyword>
<evidence type="ECO:0000313" key="7">
    <source>
        <dbReference type="EMBL" id="MFC5138219.1"/>
    </source>
</evidence>
<keyword evidence="1 5" id="KW-0436">Ligase</keyword>
<gene>
    <name evidence="7" type="ORF">ACFPK1_08245</name>
</gene>
<name>A0ABV9ZCV9_9PSEU</name>
<evidence type="ECO:0000256" key="4">
    <source>
        <dbReference type="ARBA" id="ARBA00048819"/>
    </source>
</evidence>
<dbReference type="GO" id="GO:0004357">
    <property type="term" value="F:glutamate-cysteine ligase activity"/>
    <property type="evidence" value="ECO:0007669"/>
    <property type="project" value="UniProtKB-EC"/>
</dbReference>
<evidence type="ECO:0000256" key="5">
    <source>
        <dbReference type="HAMAP-Rule" id="MF_01609"/>
    </source>
</evidence>
<feature type="region of interest" description="Disordered" evidence="6">
    <location>
        <begin position="17"/>
        <end position="60"/>
    </location>
</feature>
<dbReference type="Gene3D" id="3.30.590.20">
    <property type="match status" value="1"/>
</dbReference>
<dbReference type="NCBIfam" id="TIGR02050">
    <property type="entry name" value="gshA_cyan_rel"/>
    <property type="match status" value="1"/>
</dbReference>
<dbReference type="InterPro" id="IPR011793">
    <property type="entry name" value="YbdK"/>
</dbReference>
<dbReference type="InterPro" id="IPR014746">
    <property type="entry name" value="Gln_synth/guanido_kin_cat_dom"/>
</dbReference>
<comment type="similarity">
    <text evidence="5">Belongs to the glutamate--cysteine ligase type 2 family. YbdK subfamily.</text>
</comment>
<dbReference type="Proteomes" id="UP001596175">
    <property type="component" value="Unassembled WGS sequence"/>
</dbReference>
<evidence type="ECO:0000256" key="3">
    <source>
        <dbReference type="ARBA" id="ARBA00022840"/>
    </source>
</evidence>
<feature type="region of interest" description="Disordered" evidence="6">
    <location>
        <begin position="328"/>
        <end position="351"/>
    </location>
</feature>
<feature type="compositionally biased region" description="Basic and acidic residues" evidence="6">
    <location>
        <begin position="328"/>
        <end position="341"/>
    </location>
</feature>
<proteinExistence type="inferred from homology"/>
<organism evidence="7 8">
    <name type="scientific">Actinomycetospora rhizophila</name>
    <dbReference type="NCBI Taxonomy" id="1416876"/>
    <lineage>
        <taxon>Bacteria</taxon>
        <taxon>Bacillati</taxon>
        <taxon>Actinomycetota</taxon>
        <taxon>Actinomycetes</taxon>
        <taxon>Pseudonocardiales</taxon>
        <taxon>Pseudonocardiaceae</taxon>
        <taxon>Actinomycetospora</taxon>
    </lineage>
</organism>
<evidence type="ECO:0000256" key="6">
    <source>
        <dbReference type="SAM" id="MobiDB-lite"/>
    </source>
</evidence>
<dbReference type="EMBL" id="JBHSKG010000003">
    <property type="protein sequence ID" value="MFC5138219.1"/>
    <property type="molecule type" value="Genomic_DNA"/>
</dbReference>
<evidence type="ECO:0000256" key="2">
    <source>
        <dbReference type="ARBA" id="ARBA00022741"/>
    </source>
</evidence>
<dbReference type="SUPFAM" id="SSF55931">
    <property type="entry name" value="Glutamine synthetase/guanido kinase"/>
    <property type="match status" value="1"/>
</dbReference>
<dbReference type="RefSeq" id="WP_378020441.1">
    <property type="nucleotide sequence ID" value="NZ_JBHSKG010000003.1"/>
</dbReference>
<accession>A0ABV9ZCV9</accession>
<evidence type="ECO:0000313" key="8">
    <source>
        <dbReference type="Proteomes" id="UP001596175"/>
    </source>
</evidence>
<dbReference type="InterPro" id="IPR006336">
    <property type="entry name" value="GCS2"/>
</dbReference>
<dbReference type="HAMAP" id="MF_01609">
    <property type="entry name" value="Glu_cys_ligase_2"/>
    <property type="match status" value="1"/>
</dbReference>
<dbReference type="Pfam" id="PF04107">
    <property type="entry name" value="GCS2"/>
    <property type="match status" value="1"/>
</dbReference>